<dbReference type="VEuPathDB" id="FungiDB:SPSK_10980"/>
<sequence length="73" mass="8094">MYWPFTSLTTSGNQTCCLASGKQENGVLEPLRQHMDKKATPTREKEGGAAFRRPSSRRDAEKWPVAVAVDAVE</sequence>
<gene>
    <name evidence="2" type="ORF">SPSK_10980</name>
</gene>
<accession>A0A0F2LVR3</accession>
<dbReference type="Proteomes" id="UP000033710">
    <property type="component" value="Unassembled WGS sequence"/>
</dbReference>
<protein>
    <submittedName>
        <fullName evidence="2">Uncharacterized protein</fullName>
    </submittedName>
</protein>
<dbReference type="AlphaFoldDB" id="A0A0F2LVR3"/>
<dbReference type="KEGG" id="ssck:SPSK_10980"/>
<evidence type="ECO:0000313" key="2">
    <source>
        <dbReference type="EMBL" id="KJR81562.1"/>
    </source>
</evidence>
<reference evidence="2 3" key="1">
    <citation type="journal article" date="2014" name="BMC Genomics">
        <title>Comparative genomics of the major fungal agents of human and animal Sporotrichosis: Sporothrix schenckii and Sporothrix brasiliensis.</title>
        <authorList>
            <person name="Teixeira M.M."/>
            <person name="de Almeida L.G."/>
            <person name="Kubitschek-Barreira P."/>
            <person name="Alves F.L."/>
            <person name="Kioshima E.S."/>
            <person name="Abadio A.K."/>
            <person name="Fernandes L."/>
            <person name="Derengowski L.S."/>
            <person name="Ferreira K.S."/>
            <person name="Souza R.C."/>
            <person name="Ruiz J.C."/>
            <person name="de Andrade N.C."/>
            <person name="Paes H.C."/>
            <person name="Nicola A.M."/>
            <person name="Albuquerque P."/>
            <person name="Gerber A.L."/>
            <person name="Martins V.P."/>
            <person name="Peconick L.D."/>
            <person name="Neto A.V."/>
            <person name="Chaucanez C.B."/>
            <person name="Silva P.A."/>
            <person name="Cunha O.L."/>
            <person name="de Oliveira F.F."/>
            <person name="dos Santos T.C."/>
            <person name="Barros A.L."/>
            <person name="Soares M.A."/>
            <person name="de Oliveira L.M."/>
            <person name="Marini M.M."/>
            <person name="Villalobos-Duno H."/>
            <person name="Cunha M.M."/>
            <person name="de Hoog S."/>
            <person name="da Silveira J.F."/>
            <person name="Henrissat B."/>
            <person name="Nino-Vega G.A."/>
            <person name="Cisalpino P.S."/>
            <person name="Mora-Montes H.M."/>
            <person name="Almeida S.R."/>
            <person name="Stajich J.E."/>
            <person name="Lopes-Bezerra L.M."/>
            <person name="Vasconcelos A.T."/>
            <person name="Felipe M.S."/>
        </authorList>
    </citation>
    <scope>NUCLEOTIDE SEQUENCE [LARGE SCALE GENOMIC DNA]</scope>
    <source>
        <strain evidence="2 3">1099-18</strain>
    </source>
</reference>
<feature type="compositionally biased region" description="Basic and acidic residues" evidence="1">
    <location>
        <begin position="36"/>
        <end position="47"/>
    </location>
</feature>
<evidence type="ECO:0000256" key="1">
    <source>
        <dbReference type="SAM" id="MobiDB-lite"/>
    </source>
</evidence>
<dbReference type="RefSeq" id="XP_016584238.1">
    <property type="nucleotide sequence ID" value="XM_016737201.1"/>
</dbReference>
<dbReference type="GeneID" id="27672478"/>
<dbReference type="EMBL" id="AXCR01000011">
    <property type="protein sequence ID" value="KJR81562.1"/>
    <property type="molecule type" value="Genomic_DNA"/>
</dbReference>
<evidence type="ECO:0000313" key="3">
    <source>
        <dbReference type="Proteomes" id="UP000033710"/>
    </source>
</evidence>
<name>A0A0F2LVR3_SPOSC</name>
<comment type="caution">
    <text evidence="2">The sequence shown here is derived from an EMBL/GenBank/DDBJ whole genome shotgun (WGS) entry which is preliminary data.</text>
</comment>
<proteinExistence type="predicted"/>
<feature type="region of interest" description="Disordered" evidence="1">
    <location>
        <begin position="36"/>
        <end position="62"/>
    </location>
</feature>
<reference evidence="2 3" key="2">
    <citation type="journal article" date="2015" name="Eukaryot. Cell">
        <title>Asexual propagation of a virulent clone complex in a human and feline outbreak of sporotrichosis.</title>
        <authorList>
            <person name="Teixeira Mde M."/>
            <person name="Rodrigues A.M."/>
            <person name="Tsui C.K."/>
            <person name="de Almeida L.G."/>
            <person name="Van Diepeningen A.D."/>
            <person name="van den Ende B.G."/>
            <person name="Fernandes G.F."/>
            <person name="Kano R."/>
            <person name="Hamelin R.C."/>
            <person name="Lopes-Bezerra L.M."/>
            <person name="Vasconcelos A.T."/>
            <person name="de Hoog S."/>
            <person name="de Camargo Z.P."/>
            <person name="Felipe M.S."/>
        </authorList>
    </citation>
    <scope>NUCLEOTIDE SEQUENCE [LARGE SCALE GENOMIC DNA]</scope>
    <source>
        <strain evidence="2 3">1099-18</strain>
    </source>
</reference>
<organism evidence="2 3">
    <name type="scientific">Sporothrix schenckii 1099-18</name>
    <dbReference type="NCBI Taxonomy" id="1397361"/>
    <lineage>
        <taxon>Eukaryota</taxon>
        <taxon>Fungi</taxon>
        <taxon>Dikarya</taxon>
        <taxon>Ascomycota</taxon>
        <taxon>Pezizomycotina</taxon>
        <taxon>Sordariomycetes</taxon>
        <taxon>Sordariomycetidae</taxon>
        <taxon>Ophiostomatales</taxon>
        <taxon>Ophiostomataceae</taxon>
        <taxon>Sporothrix</taxon>
    </lineage>
</organism>